<dbReference type="AlphaFoldDB" id="A0A1G2BN26"/>
<organism evidence="2 3">
    <name type="scientific">Candidatus Komeilibacteria bacterium RIFCSPHIGHO2_01_FULL_52_14</name>
    <dbReference type="NCBI Taxonomy" id="1798549"/>
    <lineage>
        <taxon>Bacteria</taxon>
        <taxon>Candidatus Komeiliibacteriota</taxon>
    </lineage>
</organism>
<evidence type="ECO:0000256" key="1">
    <source>
        <dbReference type="SAM" id="Phobius"/>
    </source>
</evidence>
<keyword evidence="1" id="KW-1133">Transmembrane helix</keyword>
<feature type="transmembrane region" description="Helical" evidence="1">
    <location>
        <begin position="12"/>
        <end position="33"/>
    </location>
</feature>
<reference evidence="2 3" key="1">
    <citation type="journal article" date="2016" name="Nat. Commun.">
        <title>Thousands of microbial genomes shed light on interconnected biogeochemical processes in an aquifer system.</title>
        <authorList>
            <person name="Anantharaman K."/>
            <person name="Brown C.T."/>
            <person name="Hug L.A."/>
            <person name="Sharon I."/>
            <person name="Castelle C.J."/>
            <person name="Probst A.J."/>
            <person name="Thomas B.C."/>
            <person name="Singh A."/>
            <person name="Wilkins M.J."/>
            <person name="Karaoz U."/>
            <person name="Brodie E.L."/>
            <person name="Williams K.H."/>
            <person name="Hubbard S.S."/>
            <person name="Banfield J.F."/>
        </authorList>
    </citation>
    <scope>NUCLEOTIDE SEQUENCE [LARGE SCALE GENOMIC DNA]</scope>
</reference>
<dbReference type="EMBL" id="MHKK01000020">
    <property type="protein sequence ID" value="OGY89989.1"/>
    <property type="molecule type" value="Genomic_DNA"/>
</dbReference>
<protein>
    <submittedName>
        <fullName evidence="2">Uncharacterized protein</fullName>
    </submittedName>
</protein>
<keyword evidence="1" id="KW-0472">Membrane</keyword>
<dbReference type="Proteomes" id="UP000177817">
    <property type="component" value="Unassembled WGS sequence"/>
</dbReference>
<name>A0A1G2BN26_9BACT</name>
<gene>
    <name evidence="2" type="ORF">A2677_01115</name>
</gene>
<sequence>MTSLGLFLLAHWQVICFFWSLAGLFACGLYWLLSWDSHHGPLESWPVMIGSSIFLMMCGPIAVLTMIYALGEPERQARRMKKQYGDLADEIIERTGGDPKPSGMD</sequence>
<proteinExistence type="predicted"/>
<evidence type="ECO:0000313" key="3">
    <source>
        <dbReference type="Proteomes" id="UP000177817"/>
    </source>
</evidence>
<feature type="transmembrane region" description="Helical" evidence="1">
    <location>
        <begin position="45"/>
        <end position="71"/>
    </location>
</feature>
<accession>A0A1G2BN26</accession>
<evidence type="ECO:0000313" key="2">
    <source>
        <dbReference type="EMBL" id="OGY89989.1"/>
    </source>
</evidence>
<comment type="caution">
    <text evidence="2">The sequence shown here is derived from an EMBL/GenBank/DDBJ whole genome shotgun (WGS) entry which is preliminary data.</text>
</comment>
<keyword evidence="1" id="KW-0812">Transmembrane</keyword>